<gene>
    <name evidence="1" type="ORF">GCM10007977_063380</name>
</gene>
<sequence length="57" mass="6306">MTSADVDGLQPGVTRVRHCDGPEGVYRGSYLTDQVWLIVDDGPNLRTWAADDCEVVR</sequence>
<organism evidence="1 2">
    <name type="scientific">Dactylosporangium sucinum</name>
    <dbReference type="NCBI Taxonomy" id="1424081"/>
    <lineage>
        <taxon>Bacteria</taxon>
        <taxon>Bacillati</taxon>
        <taxon>Actinomycetota</taxon>
        <taxon>Actinomycetes</taxon>
        <taxon>Micromonosporales</taxon>
        <taxon>Micromonosporaceae</taxon>
        <taxon>Dactylosporangium</taxon>
    </lineage>
</organism>
<dbReference type="EMBL" id="BMPI01000035">
    <property type="protein sequence ID" value="GGM53054.1"/>
    <property type="molecule type" value="Genomic_DNA"/>
</dbReference>
<evidence type="ECO:0000313" key="2">
    <source>
        <dbReference type="Proteomes" id="UP000642070"/>
    </source>
</evidence>
<comment type="caution">
    <text evidence="1">The sequence shown here is derived from an EMBL/GenBank/DDBJ whole genome shotgun (WGS) entry which is preliminary data.</text>
</comment>
<keyword evidence="2" id="KW-1185">Reference proteome</keyword>
<protein>
    <submittedName>
        <fullName evidence="1">Uncharacterized protein</fullName>
    </submittedName>
</protein>
<reference evidence="1" key="1">
    <citation type="journal article" date="2014" name="Int. J. Syst. Evol. Microbiol.">
        <title>Complete genome sequence of Corynebacterium casei LMG S-19264T (=DSM 44701T), isolated from a smear-ripened cheese.</title>
        <authorList>
            <consortium name="US DOE Joint Genome Institute (JGI-PGF)"/>
            <person name="Walter F."/>
            <person name="Albersmeier A."/>
            <person name="Kalinowski J."/>
            <person name="Ruckert C."/>
        </authorList>
    </citation>
    <scope>NUCLEOTIDE SEQUENCE</scope>
    <source>
        <strain evidence="1">JCM 19831</strain>
    </source>
</reference>
<dbReference type="Proteomes" id="UP000642070">
    <property type="component" value="Unassembled WGS sequence"/>
</dbReference>
<accession>A0A917X1J2</accession>
<dbReference type="AlphaFoldDB" id="A0A917X1J2"/>
<evidence type="ECO:0000313" key="1">
    <source>
        <dbReference type="EMBL" id="GGM53054.1"/>
    </source>
</evidence>
<name>A0A917X1J2_9ACTN</name>
<reference evidence="1" key="2">
    <citation type="submission" date="2020-09" db="EMBL/GenBank/DDBJ databases">
        <authorList>
            <person name="Sun Q."/>
            <person name="Ohkuma M."/>
        </authorList>
    </citation>
    <scope>NUCLEOTIDE SEQUENCE</scope>
    <source>
        <strain evidence="1">JCM 19831</strain>
    </source>
</reference>
<dbReference type="RefSeq" id="WP_190253648.1">
    <property type="nucleotide sequence ID" value="NZ_BMPI01000035.1"/>
</dbReference>
<proteinExistence type="predicted"/>